<dbReference type="RefSeq" id="WP_094926216.1">
    <property type="nucleotide sequence ID" value="NZ_NPIA01000009.1"/>
</dbReference>
<reference evidence="2 3" key="2">
    <citation type="submission" date="2017-09" db="EMBL/GenBank/DDBJ databases">
        <title>Bacillus patelloidae sp. nov., isolated from the intestinal tract of a marine limpet.</title>
        <authorList>
            <person name="Liu R."/>
            <person name="Dong C."/>
            <person name="Shao Z."/>
        </authorList>
    </citation>
    <scope>NUCLEOTIDE SEQUENCE [LARGE SCALE GENOMIC DNA]</scope>
    <source>
        <strain evidence="2 3">SA5d-4</strain>
    </source>
</reference>
<comment type="caution">
    <text evidence="2">The sequence shown here is derived from an EMBL/GenBank/DDBJ whole genome shotgun (WGS) entry which is preliminary data.</text>
</comment>
<organism evidence="2 3">
    <name type="scientific">Lottiidibacillus patelloidae</name>
    <dbReference type="NCBI Taxonomy" id="2670334"/>
    <lineage>
        <taxon>Bacteria</taxon>
        <taxon>Bacillati</taxon>
        <taxon>Bacillota</taxon>
        <taxon>Bacilli</taxon>
        <taxon>Bacillales</taxon>
        <taxon>Bacillaceae</taxon>
        <taxon>Lottiidibacillus</taxon>
    </lineage>
</organism>
<dbReference type="SUPFAM" id="SSF49503">
    <property type="entry name" value="Cupredoxins"/>
    <property type="match status" value="1"/>
</dbReference>
<accession>A0A263BQI9</accession>
<protein>
    <recommendedName>
        <fullName evidence="4">EfeO-type cupredoxin-like domain-containing protein</fullName>
    </recommendedName>
</protein>
<dbReference type="InterPro" id="IPR008972">
    <property type="entry name" value="Cupredoxin"/>
</dbReference>
<feature type="signal peptide" evidence="1">
    <location>
        <begin position="1"/>
        <end position="18"/>
    </location>
</feature>
<dbReference type="PROSITE" id="PS51257">
    <property type="entry name" value="PROKAR_LIPOPROTEIN"/>
    <property type="match status" value="1"/>
</dbReference>
<keyword evidence="1" id="KW-0732">Signal</keyword>
<dbReference type="Gene3D" id="2.60.40.420">
    <property type="entry name" value="Cupredoxins - blue copper proteins"/>
    <property type="match status" value="1"/>
</dbReference>
<proteinExistence type="predicted"/>
<evidence type="ECO:0008006" key="4">
    <source>
        <dbReference type="Google" id="ProtNLM"/>
    </source>
</evidence>
<evidence type="ECO:0000313" key="3">
    <source>
        <dbReference type="Proteomes" id="UP000217083"/>
    </source>
</evidence>
<name>A0A263BQI9_9BACI</name>
<keyword evidence="3" id="KW-1185">Reference proteome</keyword>
<evidence type="ECO:0000313" key="2">
    <source>
        <dbReference type="EMBL" id="OZM55984.1"/>
    </source>
</evidence>
<reference evidence="3" key="1">
    <citation type="submission" date="2017-08" db="EMBL/GenBank/DDBJ databases">
        <authorList>
            <person name="Huang Z."/>
        </authorList>
    </citation>
    <scope>NUCLEOTIDE SEQUENCE [LARGE SCALE GENOMIC DNA]</scope>
    <source>
        <strain evidence="3">SA5d-4</strain>
    </source>
</reference>
<dbReference type="Proteomes" id="UP000217083">
    <property type="component" value="Unassembled WGS sequence"/>
</dbReference>
<dbReference type="AlphaFoldDB" id="A0A263BQI9"/>
<dbReference type="EMBL" id="NPIA01000009">
    <property type="protein sequence ID" value="OZM55984.1"/>
    <property type="molecule type" value="Genomic_DNA"/>
</dbReference>
<evidence type="ECO:0000256" key="1">
    <source>
        <dbReference type="SAM" id="SignalP"/>
    </source>
</evidence>
<feature type="chain" id="PRO_5038684267" description="EfeO-type cupredoxin-like domain-containing protein" evidence="1">
    <location>
        <begin position="19"/>
        <end position="111"/>
    </location>
</feature>
<sequence length="111" mass="11846">MKKLLIFALISMFTLGLAACGGSDSNKEADVTIEASNWDFNQDEYHAKAGDITIALKNTTGHHGITIDGTDINIQGEGTDSANLEPGEYIIRCSIACGTGHMEMTAKLIVE</sequence>
<gene>
    <name evidence="2" type="ORF">CIB95_14150</name>
</gene>